<dbReference type="Pfam" id="PF01157">
    <property type="entry name" value="Ribosomal_L21e"/>
    <property type="match status" value="1"/>
</dbReference>
<comment type="similarity">
    <text evidence="1 5">Belongs to the eukaryotic ribosomal protein eL21 family.</text>
</comment>
<dbReference type="InterPro" id="IPR036948">
    <property type="entry name" value="Ribosomal_eL21_sf"/>
</dbReference>
<dbReference type="FunFam" id="2.30.30.70:FF:000001">
    <property type="entry name" value="60S ribosomal protein L21"/>
    <property type="match status" value="1"/>
</dbReference>
<dbReference type="Proteomes" id="UP000605805">
    <property type="component" value="Unassembled WGS sequence"/>
</dbReference>
<comment type="caution">
    <text evidence="6">The sequence shown here is derived from an EMBL/GenBank/DDBJ whole genome shotgun (WGS) entry which is preliminary data.</text>
</comment>
<dbReference type="InterPro" id="IPR022856">
    <property type="entry name" value="Ribosomal_eL21_arc"/>
</dbReference>
<evidence type="ECO:0000256" key="1">
    <source>
        <dbReference type="ARBA" id="ARBA00008427"/>
    </source>
</evidence>
<dbReference type="HAMAP" id="MF_00369">
    <property type="entry name" value="Ribosomal_eL21"/>
    <property type="match status" value="1"/>
</dbReference>
<evidence type="ECO:0000256" key="4">
    <source>
        <dbReference type="ARBA" id="ARBA00035219"/>
    </source>
</evidence>
<name>A0A832YYL0_9CREN</name>
<dbReference type="NCBIfam" id="NF003303">
    <property type="entry name" value="PRK04306.1"/>
    <property type="match status" value="1"/>
</dbReference>
<dbReference type="EMBL" id="DQTV01000081">
    <property type="protein sequence ID" value="HIP57311.1"/>
    <property type="molecule type" value="Genomic_DNA"/>
</dbReference>
<proteinExistence type="inferred from homology"/>
<dbReference type="GO" id="GO:0005840">
    <property type="term" value="C:ribosome"/>
    <property type="evidence" value="ECO:0007669"/>
    <property type="project" value="UniProtKB-KW"/>
</dbReference>
<protein>
    <recommendedName>
        <fullName evidence="4 5">Large ribosomal subunit protein eL21</fullName>
    </recommendedName>
</protein>
<gene>
    <name evidence="5" type="primary">rpl21e</name>
    <name evidence="6" type="ORF">EYH02_04505</name>
</gene>
<evidence type="ECO:0000256" key="2">
    <source>
        <dbReference type="ARBA" id="ARBA00022980"/>
    </source>
</evidence>
<evidence type="ECO:0000313" key="7">
    <source>
        <dbReference type="Proteomes" id="UP000605805"/>
    </source>
</evidence>
<evidence type="ECO:0000313" key="6">
    <source>
        <dbReference type="EMBL" id="HIP57311.1"/>
    </source>
</evidence>
<dbReference type="Gene3D" id="2.30.30.70">
    <property type="entry name" value="Ribosomal protein L21"/>
    <property type="match status" value="1"/>
</dbReference>
<evidence type="ECO:0000256" key="5">
    <source>
        <dbReference type="HAMAP-Rule" id="MF_00369"/>
    </source>
</evidence>
<dbReference type="GO" id="GO:0006412">
    <property type="term" value="P:translation"/>
    <property type="evidence" value="ECO:0007669"/>
    <property type="project" value="UniProtKB-UniRule"/>
</dbReference>
<accession>A0A832YYL0</accession>
<sequence>MVKAPQGLRHRTRKIFSKSVRERGAVPPLSRILINYMPGDRVYIVADPAIHKAMPHRRYHGKVGTVVGKRGRAYIVQLKVGSKIKTLFLLPEHMRPAFSIEERVKNIVEKLKQILQTAKQHRKMMLETLQKLQPTIQR</sequence>
<evidence type="ECO:0000256" key="3">
    <source>
        <dbReference type="ARBA" id="ARBA00023274"/>
    </source>
</evidence>
<dbReference type="AlphaFoldDB" id="A0A832YYL0"/>
<dbReference type="InterPro" id="IPR008991">
    <property type="entry name" value="Translation_prot_SH3-like_sf"/>
</dbReference>
<dbReference type="InterPro" id="IPR001147">
    <property type="entry name" value="Ribosomal_eL21"/>
</dbReference>
<dbReference type="GO" id="GO:1990904">
    <property type="term" value="C:ribonucleoprotein complex"/>
    <property type="evidence" value="ECO:0007669"/>
    <property type="project" value="UniProtKB-KW"/>
</dbReference>
<organism evidence="6 7">
    <name type="scientific">Ignisphaera aggregans</name>
    <dbReference type="NCBI Taxonomy" id="334771"/>
    <lineage>
        <taxon>Archaea</taxon>
        <taxon>Thermoproteota</taxon>
        <taxon>Thermoprotei</taxon>
        <taxon>Desulfurococcales</taxon>
        <taxon>Desulfurococcaceae</taxon>
        <taxon>Ignisphaera</taxon>
    </lineage>
</organism>
<keyword evidence="2 5" id="KW-0689">Ribosomal protein</keyword>
<dbReference type="SUPFAM" id="SSF50104">
    <property type="entry name" value="Translation proteins SH3-like domain"/>
    <property type="match status" value="1"/>
</dbReference>
<keyword evidence="3 5" id="KW-0687">Ribonucleoprotein</keyword>
<dbReference type="PANTHER" id="PTHR20981">
    <property type="entry name" value="60S RIBOSOMAL PROTEIN L21"/>
    <property type="match status" value="1"/>
</dbReference>
<reference evidence="6" key="1">
    <citation type="journal article" date="2020" name="ISME J.">
        <title>Gammaproteobacteria mediating utilization of methyl-, sulfur- and petroleum organic compounds in deep ocean hydrothermal plumes.</title>
        <authorList>
            <person name="Zhou Z."/>
            <person name="Liu Y."/>
            <person name="Pan J."/>
            <person name="Cron B.R."/>
            <person name="Toner B.M."/>
            <person name="Anantharaman K."/>
            <person name="Breier J.A."/>
            <person name="Dick G.J."/>
            <person name="Li M."/>
        </authorList>
    </citation>
    <scope>NUCLEOTIDE SEQUENCE</scope>
    <source>
        <strain evidence="6">SZUA-1435</strain>
    </source>
</reference>
<dbReference type="GO" id="GO:0003735">
    <property type="term" value="F:structural constituent of ribosome"/>
    <property type="evidence" value="ECO:0007669"/>
    <property type="project" value="InterPro"/>
</dbReference>